<feature type="compositionally biased region" description="Polar residues" evidence="1">
    <location>
        <begin position="161"/>
        <end position="174"/>
    </location>
</feature>
<evidence type="ECO:0000313" key="2">
    <source>
        <dbReference type="EMBL" id="KAF9503603.1"/>
    </source>
</evidence>
<name>A0A9P6DM06_9AGAM</name>
<feature type="region of interest" description="Disordered" evidence="1">
    <location>
        <begin position="38"/>
        <end position="61"/>
    </location>
</feature>
<dbReference type="AlphaFoldDB" id="A0A9P6DM06"/>
<protein>
    <submittedName>
        <fullName evidence="2">Uncharacterized protein</fullName>
    </submittedName>
</protein>
<evidence type="ECO:0000256" key="1">
    <source>
        <dbReference type="SAM" id="MobiDB-lite"/>
    </source>
</evidence>
<sequence length="194" mass="22316">MRRMEEVVMRRPSGHMNCTPAAAGVWLYIMLLPQIKTCGASPPRKRDPRTTTRNDTKLHEPHTRYRRCVVLYKVITSATHQMKLGNDNAPTNREPQTRPAKERPPDETREREHITQDRRDPRRITPAGCVVLVSFHLNPHPHQPPIKIRDPAEQIRILLNQQPAPTPNQTLSPRLKTRTNCRPKTCNPGEGEVM</sequence>
<feature type="region of interest" description="Disordered" evidence="1">
    <location>
        <begin position="161"/>
        <end position="194"/>
    </location>
</feature>
<feature type="compositionally biased region" description="Basic and acidic residues" evidence="1">
    <location>
        <begin position="44"/>
        <end position="61"/>
    </location>
</feature>
<dbReference type="Proteomes" id="UP000886523">
    <property type="component" value="Unassembled WGS sequence"/>
</dbReference>
<gene>
    <name evidence="2" type="ORF">BS47DRAFT_1369411</name>
</gene>
<dbReference type="EMBL" id="MU129330">
    <property type="protein sequence ID" value="KAF9503603.1"/>
    <property type="molecule type" value="Genomic_DNA"/>
</dbReference>
<reference evidence="2" key="1">
    <citation type="journal article" date="2020" name="Nat. Commun.">
        <title>Large-scale genome sequencing of mycorrhizal fungi provides insights into the early evolution of symbiotic traits.</title>
        <authorList>
            <person name="Miyauchi S."/>
            <person name="Kiss E."/>
            <person name="Kuo A."/>
            <person name="Drula E."/>
            <person name="Kohler A."/>
            <person name="Sanchez-Garcia M."/>
            <person name="Morin E."/>
            <person name="Andreopoulos B."/>
            <person name="Barry K.W."/>
            <person name="Bonito G."/>
            <person name="Buee M."/>
            <person name="Carver A."/>
            <person name="Chen C."/>
            <person name="Cichocki N."/>
            <person name="Clum A."/>
            <person name="Culley D."/>
            <person name="Crous P.W."/>
            <person name="Fauchery L."/>
            <person name="Girlanda M."/>
            <person name="Hayes R.D."/>
            <person name="Keri Z."/>
            <person name="LaButti K."/>
            <person name="Lipzen A."/>
            <person name="Lombard V."/>
            <person name="Magnuson J."/>
            <person name="Maillard F."/>
            <person name="Murat C."/>
            <person name="Nolan M."/>
            <person name="Ohm R.A."/>
            <person name="Pangilinan J."/>
            <person name="Pereira M.F."/>
            <person name="Perotto S."/>
            <person name="Peter M."/>
            <person name="Pfister S."/>
            <person name="Riley R."/>
            <person name="Sitrit Y."/>
            <person name="Stielow J.B."/>
            <person name="Szollosi G."/>
            <person name="Zifcakova L."/>
            <person name="Stursova M."/>
            <person name="Spatafora J.W."/>
            <person name="Tedersoo L."/>
            <person name="Vaario L.M."/>
            <person name="Yamada A."/>
            <person name="Yan M."/>
            <person name="Wang P."/>
            <person name="Xu J."/>
            <person name="Bruns T."/>
            <person name="Baldrian P."/>
            <person name="Vilgalys R."/>
            <person name="Dunand C."/>
            <person name="Henrissat B."/>
            <person name="Grigoriev I.V."/>
            <person name="Hibbett D."/>
            <person name="Nagy L.G."/>
            <person name="Martin F.M."/>
        </authorList>
    </citation>
    <scope>NUCLEOTIDE SEQUENCE</scope>
    <source>
        <strain evidence="2">UP504</strain>
    </source>
</reference>
<feature type="compositionally biased region" description="Basic and acidic residues" evidence="1">
    <location>
        <begin position="95"/>
        <end position="123"/>
    </location>
</feature>
<evidence type="ECO:0000313" key="3">
    <source>
        <dbReference type="Proteomes" id="UP000886523"/>
    </source>
</evidence>
<organism evidence="2 3">
    <name type="scientific">Hydnum rufescens UP504</name>
    <dbReference type="NCBI Taxonomy" id="1448309"/>
    <lineage>
        <taxon>Eukaryota</taxon>
        <taxon>Fungi</taxon>
        <taxon>Dikarya</taxon>
        <taxon>Basidiomycota</taxon>
        <taxon>Agaricomycotina</taxon>
        <taxon>Agaricomycetes</taxon>
        <taxon>Cantharellales</taxon>
        <taxon>Hydnaceae</taxon>
        <taxon>Hydnum</taxon>
    </lineage>
</organism>
<feature type="region of interest" description="Disordered" evidence="1">
    <location>
        <begin position="81"/>
        <end position="123"/>
    </location>
</feature>
<keyword evidence="3" id="KW-1185">Reference proteome</keyword>
<accession>A0A9P6DM06</accession>
<comment type="caution">
    <text evidence="2">The sequence shown here is derived from an EMBL/GenBank/DDBJ whole genome shotgun (WGS) entry which is preliminary data.</text>
</comment>
<proteinExistence type="predicted"/>